<dbReference type="PANTHER" id="PTHR10696">
    <property type="entry name" value="GAMMA-BUTYROBETAINE HYDROXYLASE-RELATED"/>
    <property type="match status" value="1"/>
</dbReference>
<dbReference type="STRING" id="655863.F0XQF1"/>
<dbReference type="InterPro" id="IPR050411">
    <property type="entry name" value="AlphaKG_dependent_hydroxylases"/>
</dbReference>
<dbReference type="SUPFAM" id="SSF51197">
    <property type="entry name" value="Clavaminate synthase-like"/>
    <property type="match status" value="1"/>
</dbReference>
<sequence>MTEVLPYELYSDAPGTLFVKHEWEEANAAHPAGHDFGDVPAGWPKRLEGPLAWDGKDLQVHPEKFVTVLTAGQIAEIDAASKSFAKLSLPLSAVNRSNFPLPTVSKLLRGVAHNIYKGTGLNLLRGFPIQNYDKEEQIRIFLGINSWVGDERLSQGIGRGVCHIKSITHLDPSIRGKVFVSAQDTNAQMYHSDAGSDVVSLMALSLPESGGESTVASSWQVYNHLAQHRPDILRVLAERKFRWKAVGIPDTGVNLLHWLNEQLYLNFSTRTFIGYGELPERDLSYPALTLEEREAFGGWQWIAEQYSLETALQIGDIEWVNNLHHQHARRGFTEDVSKPRHLLRVWLRDNELSPVLPTDIKNKFDPMFNIAPDFYPLDEIEEDERRKQTGVFTASCDEDTAAERLEKGIMIANR</sequence>
<dbReference type="GeneID" id="25980587"/>
<dbReference type="InterPro" id="IPR042098">
    <property type="entry name" value="TauD-like_sf"/>
</dbReference>
<evidence type="ECO:0000259" key="2">
    <source>
        <dbReference type="Pfam" id="PF02668"/>
    </source>
</evidence>
<dbReference type="RefSeq" id="XP_014169562.1">
    <property type="nucleotide sequence ID" value="XM_014314087.1"/>
</dbReference>
<protein>
    <submittedName>
        <fullName evidence="3">Taurine catabolism dioxygenase family protein</fullName>
    </submittedName>
</protein>
<keyword evidence="1" id="KW-0560">Oxidoreductase</keyword>
<gene>
    <name evidence="3" type="ORF">CMQ_7082</name>
</gene>
<dbReference type="EMBL" id="GL629801">
    <property type="protein sequence ID" value="EFX00080.1"/>
    <property type="molecule type" value="Genomic_DNA"/>
</dbReference>
<accession>F0XQF1</accession>
<dbReference type="HOGENOM" id="CLU_041041_0_0_1"/>
<dbReference type="Gene3D" id="3.60.130.10">
    <property type="entry name" value="Clavaminate synthase-like"/>
    <property type="match status" value="1"/>
</dbReference>
<feature type="domain" description="TauD/TfdA-like" evidence="2">
    <location>
        <begin position="91"/>
        <end position="346"/>
    </location>
</feature>
<dbReference type="Pfam" id="PF02668">
    <property type="entry name" value="TauD"/>
    <property type="match status" value="1"/>
</dbReference>
<dbReference type="PANTHER" id="PTHR10696:SF54">
    <property type="entry name" value="FAMILY OXIDOREDUCTASE, PUTATIVE (AFU_ORTHOLOGUE AFUA_4G13850)-RELATED"/>
    <property type="match status" value="1"/>
</dbReference>
<dbReference type="InterPro" id="IPR003819">
    <property type="entry name" value="TauD/TfdA-like"/>
</dbReference>
<dbReference type="GO" id="GO:0051213">
    <property type="term" value="F:dioxygenase activity"/>
    <property type="evidence" value="ECO:0007669"/>
    <property type="project" value="UniProtKB-KW"/>
</dbReference>
<reference evidence="3 4" key="1">
    <citation type="journal article" date="2011" name="Proc. Natl. Acad. Sci. U.S.A.">
        <title>Genome and transcriptome analyses of the mountain pine beetle-fungal symbiont Grosmannia clavigera, a lodgepole pine pathogen.</title>
        <authorList>
            <person name="DiGuistini S."/>
            <person name="Wang Y."/>
            <person name="Liao N.Y."/>
            <person name="Taylor G."/>
            <person name="Tanguay P."/>
            <person name="Feau N."/>
            <person name="Henrissat B."/>
            <person name="Chan S.K."/>
            <person name="Hesse-Orce U."/>
            <person name="Alamouti S.M."/>
            <person name="Tsui C.K.M."/>
            <person name="Docking R.T."/>
            <person name="Levasseur A."/>
            <person name="Haridas S."/>
            <person name="Robertson G."/>
            <person name="Birol I."/>
            <person name="Holt R.A."/>
            <person name="Marra M.A."/>
            <person name="Hamelin R.C."/>
            <person name="Hirst M."/>
            <person name="Jones S.J.M."/>
            <person name="Bohlmann J."/>
            <person name="Breuil C."/>
        </authorList>
    </citation>
    <scope>NUCLEOTIDE SEQUENCE [LARGE SCALE GENOMIC DNA]</scope>
    <source>
        <strain evidence="4">kw1407 / UAMH 11150</strain>
    </source>
</reference>
<evidence type="ECO:0000256" key="1">
    <source>
        <dbReference type="ARBA" id="ARBA00023002"/>
    </source>
</evidence>
<organism evidence="4">
    <name type="scientific">Grosmannia clavigera (strain kw1407 / UAMH 11150)</name>
    <name type="common">Blue stain fungus</name>
    <name type="synonym">Graphiocladiella clavigera</name>
    <dbReference type="NCBI Taxonomy" id="655863"/>
    <lineage>
        <taxon>Eukaryota</taxon>
        <taxon>Fungi</taxon>
        <taxon>Dikarya</taxon>
        <taxon>Ascomycota</taxon>
        <taxon>Pezizomycotina</taxon>
        <taxon>Sordariomycetes</taxon>
        <taxon>Sordariomycetidae</taxon>
        <taxon>Ophiostomatales</taxon>
        <taxon>Ophiostomataceae</taxon>
        <taxon>Leptographium</taxon>
    </lineage>
</organism>
<evidence type="ECO:0000313" key="4">
    <source>
        <dbReference type="Proteomes" id="UP000007796"/>
    </source>
</evidence>
<dbReference type="AlphaFoldDB" id="F0XQF1"/>
<proteinExistence type="predicted"/>
<keyword evidence="3" id="KW-0223">Dioxygenase</keyword>
<name>F0XQF1_GROCL</name>
<evidence type="ECO:0000313" key="3">
    <source>
        <dbReference type="EMBL" id="EFX00080.1"/>
    </source>
</evidence>
<dbReference type="eggNOG" id="ENOG502R4JR">
    <property type="taxonomic scope" value="Eukaryota"/>
</dbReference>
<dbReference type="InParanoid" id="F0XQF1"/>
<dbReference type="Proteomes" id="UP000007796">
    <property type="component" value="Unassembled WGS sequence"/>
</dbReference>
<keyword evidence="4" id="KW-1185">Reference proteome</keyword>
<dbReference type="OrthoDB" id="272271at2759"/>